<evidence type="ECO:0000313" key="8">
    <source>
        <dbReference type="Proteomes" id="UP001596303"/>
    </source>
</evidence>
<dbReference type="Pfam" id="PF01810">
    <property type="entry name" value="LysE"/>
    <property type="match status" value="1"/>
</dbReference>
<keyword evidence="3 6" id="KW-0812">Transmembrane</keyword>
<feature type="transmembrane region" description="Helical" evidence="6">
    <location>
        <begin position="74"/>
        <end position="91"/>
    </location>
</feature>
<keyword evidence="5 6" id="KW-0472">Membrane</keyword>
<dbReference type="PANTHER" id="PTHR30086:SF20">
    <property type="entry name" value="ARGININE EXPORTER PROTEIN ARGO-RELATED"/>
    <property type="match status" value="1"/>
</dbReference>
<dbReference type="EMBL" id="JBHSSW010000005">
    <property type="protein sequence ID" value="MFC6197761.1"/>
    <property type="molecule type" value="Genomic_DNA"/>
</dbReference>
<dbReference type="Proteomes" id="UP001596303">
    <property type="component" value="Unassembled WGS sequence"/>
</dbReference>
<dbReference type="RefSeq" id="WP_377377102.1">
    <property type="nucleotide sequence ID" value="NZ_JBHSSW010000005.1"/>
</dbReference>
<protein>
    <submittedName>
        <fullName evidence="7">LysE family translocator</fullName>
    </submittedName>
</protein>
<feature type="transmembrane region" description="Helical" evidence="6">
    <location>
        <begin position="139"/>
        <end position="168"/>
    </location>
</feature>
<evidence type="ECO:0000256" key="2">
    <source>
        <dbReference type="ARBA" id="ARBA00022475"/>
    </source>
</evidence>
<keyword evidence="8" id="KW-1185">Reference proteome</keyword>
<proteinExistence type="predicted"/>
<comment type="subcellular location">
    <subcellularLocation>
        <location evidence="1">Cell membrane</location>
        <topology evidence="1">Multi-pass membrane protein</topology>
    </subcellularLocation>
</comment>
<keyword evidence="2" id="KW-1003">Cell membrane</keyword>
<dbReference type="PANTHER" id="PTHR30086">
    <property type="entry name" value="ARGININE EXPORTER PROTEIN ARGO"/>
    <property type="match status" value="1"/>
</dbReference>
<evidence type="ECO:0000256" key="4">
    <source>
        <dbReference type="ARBA" id="ARBA00022989"/>
    </source>
</evidence>
<feature type="transmembrane region" description="Helical" evidence="6">
    <location>
        <begin position="44"/>
        <end position="65"/>
    </location>
</feature>
<evidence type="ECO:0000256" key="1">
    <source>
        <dbReference type="ARBA" id="ARBA00004651"/>
    </source>
</evidence>
<name>A0ABW1S7W6_9PROT</name>
<organism evidence="7 8">
    <name type="scientific">Ponticaulis profundi</name>
    <dbReference type="NCBI Taxonomy" id="2665222"/>
    <lineage>
        <taxon>Bacteria</taxon>
        <taxon>Pseudomonadati</taxon>
        <taxon>Pseudomonadota</taxon>
        <taxon>Alphaproteobacteria</taxon>
        <taxon>Hyphomonadales</taxon>
        <taxon>Hyphomonadaceae</taxon>
        <taxon>Ponticaulis</taxon>
    </lineage>
</organism>
<feature type="transmembrane region" description="Helical" evidence="6">
    <location>
        <begin position="180"/>
        <end position="199"/>
    </location>
</feature>
<reference evidence="8" key="1">
    <citation type="journal article" date="2019" name="Int. J. Syst. Evol. Microbiol.">
        <title>The Global Catalogue of Microorganisms (GCM) 10K type strain sequencing project: providing services to taxonomists for standard genome sequencing and annotation.</title>
        <authorList>
            <consortium name="The Broad Institute Genomics Platform"/>
            <consortium name="The Broad Institute Genome Sequencing Center for Infectious Disease"/>
            <person name="Wu L."/>
            <person name="Ma J."/>
        </authorList>
    </citation>
    <scope>NUCLEOTIDE SEQUENCE [LARGE SCALE GENOMIC DNA]</scope>
    <source>
        <strain evidence="8">CGMCC-1.15741</strain>
    </source>
</reference>
<evidence type="ECO:0000256" key="3">
    <source>
        <dbReference type="ARBA" id="ARBA00022692"/>
    </source>
</evidence>
<evidence type="ECO:0000313" key="7">
    <source>
        <dbReference type="EMBL" id="MFC6197761.1"/>
    </source>
</evidence>
<dbReference type="InterPro" id="IPR001123">
    <property type="entry name" value="LeuE-type"/>
</dbReference>
<evidence type="ECO:0000256" key="6">
    <source>
        <dbReference type="SAM" id="Phobius"/>
    </source>
</evidence>
<accession>A0ABW1S7W6</accession>
<sequence length="203" mass="21977">MTHEYLVGLFVLGLSLVWTPGPNNALMAASGARFGYRRTLPHTMGVAIGFPLMFFLIALGLGGVFRSVPLLREALRYGGALILLWIAYKIATAPMPQAGDETHEHPWTFSRAVAFQWINPKAWVMSISLSGQLPETKPFWIAPLAGALVFLIAGLTSANGWTAFGAAIHRFLSTPLRFRAFNLVMAGLIVLTVAGILLADLSV</sequence>
<gene>
    <name evidence="7" type="ORF">ACFQDM_06705</name>
</gene>
<comment type="caution">
    <text evidence="7">The sequence shown here is derived from an EMBL/GenBank/DDBJ whole genome shotgun (WGS) entry which is preliminary data.</text>
</comment>
<keyword evidence="4 6" id="KW-1133">Transmembrane helix</keyword>
<evidence type="ECO:0000256" key="5">
    <source>
        <dbReference type="ARBA" id="ARBA00023136"/>
    </source>
</evidence>